<dbReference type="Gene3D" id="3.90.470.10">
    <property type="entry name" value="Ribosomal protein L22/L17"/>
    <property type="match status" value="1"/>
</dbReference>
<dbReference type="GO" id="GO:0015934">
    <property type="term" value="C:large ribosomal subunit"/>
    <property type="evidence" value="ECO:0007669"/>
    <property type="project" value="InterPro"/>
</dbReference>
<dbReference type="PANTHER" id="PTHR13501:SF10">
    <property type="entry name" value="LARGE RIBOSOMAL SUBUNIT PROTEIN UL22M"/>
    <property type="match status" value="1"/>
</dbReference>
<comment type="function">
    <text evidence="1">The globular domain of the protein is located near the polypeptide exit tunnel on the outside of the subunit, while an extended beta-hairpin is found that lines the wall of the exit tunnel in the center of the 70S ribosome.</text>
</comment>
<dbReference type="InterPro" id="IPR036394">
    <property type="entry name" value="Ribosomal_uL22_sf"/>
</dbReference>
<dbReference type="Pfam" id="PF00237">
    <property type="entry name" value="Ribosomal_L22"/>
    <property type="match status" value="1"/>
</dbReference>
<sequence length="107" mass="12170">MPYRACYPILKLVYSAAANANYNMDSNESNLVISKAQVSEGNSTSELHRCSRIAILFQYQDSLLMVHVKSLENMSFGILLRDLWSSFGAYEQWILWSTAHLEDCSIV</sequence>
<evidence type="ECO:0000256" key="4">
    <source>
        <dbReference type="ARBA" id="ARBA00022980"/>
    </source>
</evidence>
<evidence type="ECO:0000256" key="6">
    <source>
        <dbReference type="RuleBase" id="RU004005"/>
    </source>
</evidence>
<comment type="function">
    <text evidence="2">This protein binds specifically to 23S rRNA.</text>
</comment>
<comment type="caution">
    <text evidence="7">The sequence shown here is derived from an EMBL/GenBank/DDBJ whole genome shotgun (WGS) entry which is preliminary data.</text>
</comment>
<evidence type="ECO:0000313" key="8">
    <source>
        <dbReference type="Proteomes" id="UP001237642"/>
    </source>
</evidence>
<evidence type="ECO:0000256" key="5">
    <source>
        <dbReference type="ARBA" id="ARBA00023274"/>
    </source>
</evidence>
<evidence type="ECO:0000256" key="3">
    <source>
        <dbReference type="ARBA" id="ARBA00009451"/>
    </source>
</evidence>
<keyword evidence="8" id="KW-1185">Reference proteome</keyword>
<accession>A0AAD8H7K8</accession>
<name>A0AAD8H7K8_9APIA</name>
<dbReference type="InterPro" id="IPR047867">
    <property type="entry name" value="Ribosomal_uL22_bac/org-type"/>
</dbReference>
<dbReference type="EMBL" id="JAUIZM010000010">
    <property type="protein sequence ID" value="KAK1361139.1"/>
    <property type="molecule type" value="Genomic_DNA"/>
</dbReference>
<dbReference type="PANTHER" id="PTHR13501">
    <property type="entry name" value="CHLOROPLAST 50S RIBOSOMAL PROTEIN L22-RELATED"/>
    <property type="match status" value="1"/>
</dbReference>
<gene>
    <name evidence="7" type="ORF">POM88_045613</name>
</gene>
<reference evidence="7" key="1">
    <citation type="submission" date="2023-02" db="EMBL/GenBank/DDBJ databases">
        <title>Genome of toxic invasive species Heracleum sosnowskyi carries increased number of genes despite the absence of recent whole-genome duplications.</title>
        <authorList>
            <person name="Schelkunov M."/>
            <person name="Shtratnikova V."/>
            <person name="Makarenko M."/>
            <person name="Klepikova A."/>
            <person name="Omelchenko D."/>
            <person name="Novikova G."/>
            <person name="Obukhova E."/>
            <person name="Bogdanov V."/>
            <person name="Penin A."/>
            <person name="Logacheva M."/>
        </authorList>
    </citation>
    <scope>NUCLEOTIDE SEQUENCE</scope>
    <source>
        <strain evidence="7">Hsosn_3</strain>
        <tissue evidence="7">Leaf</tissue>
    </source>
</reference>
<evidence type="ECO:0000256" key="2">
    <source>
        <dbReference type="ARBA" id="ARBA00003611"/>
    </source>
</evidence>
<comment type="similarity">
    <text evidence="3 6">Belongs to the universal ribosomal protein uL22 family.</text>
</comment>
<dbReference type="AlphaFoldDB" id="A0AAD8H7K8"/>
<keyword evidence="5 6" id="KW-0687">Ribonucleoprotein</keyword>
<dbReference type="GO" id="GO:0006412">
    <property type="term" value="P:translation"/>
    <property type="evidence" value="ECO:0007669"/>
    <property type="project" value="InterPro"/>
</dbReference>
<evidence type="ECO:0000256" key="1">
    <source>
        <dbReference type="ARBA" id="ARBA00003478"/>
    </source>
</evidence>
<organism evidence="7 8">
    <name type="scientific">Heracleum sosnowskyi</name>
    <dbReference type="NCBI Taxonomy" id="360622"/>
    <lineage>
        <taxon>Eukaryota</taxon>
        <taxon>Viridiplantae</taxon>
        <taxon>Streptophyta</taxon>
        <taxon>Embryophyta</taxon>
        <taxon>Tracheophyta</taxon>
        <taxon>Spermatophyta</taxon>
        <taxon>Magnoliopsida</taxon>
        <taxon>eudicotyledons</taxon>
        <taxon>Gunneridae</taxon>
        <taxon>Pentapetalae</taxon>
        <taxon>asterids</taxon>
        <taxon>campanulids</taxon>
        <taxon>Apiales</taxon>
        <taxon>Apiaceae</taxon>
        <taxon>Apioideae</taxon>
        <taxon>apioid superclade</taxon>
        <taxon>Tordylieae</taxon>
        <taxon>Tordyliinae</taxon>
        <taxon>Heracleum</taxon>
    </lineage>
</organism>
<dbReference type="SUPFAM" id="SSF54843">
    <property type="entry name" value="Ribosomal protein L22"/>
    <property type="match status" value="1"/>
</dbReference>
<reference evidence="7" key="2">
    <citation type="submission" date="2023-05" db="EMBL/GenBank/DDBJ databases">
        <authorList>
            <person name="Schelkunov M.I."/>
        </authorList>
    </citation>
    <scope>NUCLEOTIDE SEQUENCE</scope>
    <source>
        <strain evidence="7">Hsosn_3</strain>
        <tissue evidence="7">Leaf</tissue>
    </source>
</reference>
<dbReference type="Proteomes" id="UP001237642">
    <property type="component" value="Unassembled WGS sequence"/>
</dbReference>
<protein>
    <submittedName>
        <fullName evidence="7">Uncharacterized protein</fullName>
    </submittedName>
</protein>
<proteinExistence type="inferred from homology"/>
<dbReference type="GO" id="GO:0003735">
    <property type="term" value="F:structural constituent of ribosome"/>
    <property type="evidence" value="ECO:0007669"/>
    <property type="project" value="InterPro"/>
</dbReference>
<keyword evidence="4 6" id="KW-0689">Ribosomal protein</keyword>
<evidence type="ECO:0000313" key="7">
    <source>
        <dbReference type="EMBL" id="KAK1361139.1"/>
    </source>
</evidence>
<dbReference type="InterPro" id="IPR001063">
    <property type="entry name" value="Ribosomal_uL22"/>
</dbReference>